<dbReference type="InterPro" id="IPR037129">
    <property type="entry name" value="XPA_sf"/>
</dbReference>
<dbReference type="Pfam" id="PF05181">
    <property type="entry name" value="XPA_C"/>
    <property type="match status" value="1"/>
</dbReference>
<feature type="compositionally biased region" description="Low complexity" evidence="12">
    <location>
        <begin position="1"/>
        <end position="19"/>
    </location>
</feature>
<evidence type="ECO:0000256" key="3">
    <source>
        <dbReference type="ARBA" id="ARBA00022723"/>
    </source>
</evidence>
<evidence type="ECO:0000256" key="12">
    <source>
        <dbReference type="SAM" id="MobiDB-lite"/>
    </source>
</evidence>
<evidence type="ECO:0000256" key="4">
    <source>
        <dbReference type="ARBA" id="ARBA00022763"/>
    </source>
</evidence>
<dbReference type="Pfam" id="PF20789">
    <property type="entry name" value="4HBT_3C"/>
    <property type="match status" value="1"/>
</dbReference>
<gene>
    <name evidence="16" type="ORF">BDV98DRAFT_540698</name>
</gene>
<dbReference type="GO" id="GO:0000110">
    <property type="term" value="C:nucleotide-excision repair factor 1 complex"/>
    <property type="evidence" value="ECO:0007669"/>
    <property type="project" value="TreeGrafter"/>
</dbReference>
<keyword evidence="17" id="KW-1185">Reference proteome</keyword>
<dbReference type="CDD" id="cd03444">
    <property type="entry name" value="Thioesterase_II_repeat1"/>
    <property type="match status" value="1"/>
</dbReference>
<feature type="domain" description="Acyl-CoA thioesterase-like C-terminal" evidence="15">
    <location>
        <begin position="489"/>
        <end position="604"/>
    </location>
</feature>
<evidence type="ECO:0000313" key="16">
    <source>
        <dbReference type="EMBL" id="TFL06466.1"/>
    </source>
</evidence>
<accession>A0A5C3QWT5</accession>
<keyword evidence="3" id="KW-0479">Metal-binding</keyword>
<dbReference type="GO" id="GO:0006284">
    <property type="term" value="P:base-excision repair"/>
    <property type="evidence" value="ECO:0007669"/>
    <property type="project" value="TreeGrafter"/>
</dbReference>
<dbReference type="OrthoDB" id="68328at2759"/>
<protein>
    <recommendedName>
        <fullName evidence="10">DNA repair protein RAD14</fullName>
    </recommendedName>
</protein>
<evidence type="ECO:0000259" key="14">
    <source>
        <dbReference type="Pfam" id="PF13622"/>
    </source>
</evidence>
<keyword evidence="11" id="KW-0175">Coiled coil</keyword>
<keyword evidence="7" id="KW-0238">DNA-binding</keyword>
<dbReference type="GO" id="GO:0000715">
    <property type="term" value="P:nucleotide-excision repair, DNA damage recognition"/>
    <property type="evidence" value="ECO:0007669"/>
    <property type="project" value="TreeGrafter"/>
</dbReference>
<dbReference type="GO" id="GO:0003684">
    <property type="term" value="F:damaged DNA binding"/>
    <property type="evidence" value="ECO:0007669"/>
    <property type="project" value="InterPro"/>
</dbReference>
<dbReference type="InterPro" id="IPR042171">
    <property type="entry name" value="Acyl-CoA_hotdog"/>
</dbReference>
<evidence type="ECO:0000256" key="2">
    <source>
        <dbReference type="ARBA" id="ARBA00005548"/>
    </source>
</evidence>
<dbReference type="Gene3D" id="3.90.530.10">
    <property type="entry name" value="XPA C-terminal domain"/>
    <property type="match status" value="1"/>
</dbReference>
<keyword evidence="8" id="KW-0234">DNA repair</keyword>
<dbReference type="CDD" id="cd03445">
    <property type="entry name" value="Thioesterase_II_repeat2"/>
    <property type="match status" value="1"/>
</dbReference>
<keyword evidence="9" id="KW-0539">Nucleus</keyword>
<evidence type="ECO:0000256" key="5">
    <source>
        <dbReference type="ARBA" id="ARBA00022771"/>
    </source>
</evidence>
<comment type="subcellular location">
    <subcellularLocation>
        <location evidence="1">Nucleus</location>
    </subcellularLocation>
</comment>
<dbReference type="InterPro" id="IPR000465">
    <property type="entry name" value="XPA/RAD14"/>
</dbReference>
<sequence length="618" mass="69810">MTMPDSRPSTPPSAQSSAAIPVTPDHQRQIEINRLRAKAKQRQIEQDASTSSALNANNKRPLAVTSVDSTSPTVPGRSRSGNDRLRRDPRLGKYFEYDLSKMVNSKGGFLVEDGMEIDEEKVRKEKEREKQRAKQNLDPPIALDLSMNPKCQECKAIDIDQTYKRVFGCLVCPKCVKEKPVRYSLLTKTECKEDYLLTDSELRDHDLMPHLLKANPHSSTYANMMLFLRYQVEEFAWTKWGSAEELDAEYEKRTSDKKKKKNKKFEQGLKELRRRTKESVWQRRKDEEHQHVFSTAQGGTQVCHSCGFTIEEEGVSITTALEVEKLETNLFRSKVLWKPARSRGVFGGQVISQACVAATNCAEAGHDLHCYFLKSASPEVPIVYQVERLRTGRSYISASVKAVQNGHVVFMMLCSFQKPEPWQPTYQWPMPRVVPPDECMLIEDRYMLLAAKEGGSEKARSVYEDLAGERRKSVIAAKATELIEPAKDTEEIVYHYWMKAKTVPTPCSPSFQKCILGYISDLFFIGSGSRTLGLRPYTKGPQGHAMSTTLDHSVWFYDNNFDCSQWLLYVMTSPRAGSGRSSVRGQVYTEAGTLVAVTTQEGVVRAGIKGPEAPEAKL</sequence>
<dbReference type="SUPFAM" id="SSF46955">
    <property type="entry name" value="Putative DNA-binding domain"/>
    <property type="match status" value="1"/>
</dbReference>
<dbReference type="PROSITE" id="PS00753">
    <property type="entry name" value="XPA_2"/>
    <property type="match status" value="1"/>
</dbReference>
<keyword evidence="6" id="KW-0862">Zinc</keyword>
<dbReference type="Proteomes" id="UP000305067">
    <property type="component" value="Unassembled WGS sequence"/>
</dbReference>
<name>A0A5C3QWT5_9AGAR</name>
<dbReference type="GO" id="GO:1901255">
    <property type="term" value="P:nucleotide-excision repair involved in interstrand cross-link repair"/>
    <property type="evidence" value="ECO:0007669"/>
    <property type="project" value="TreeGrafter"/>
</dbReference>
<dbReference type="InterPro" id="IPR029069">
    <property type="entry name" value="HotDog_dom_sf"/>
</dbReference>
<feature type="domain" description="XPA C-terminal" evidence="13">
    <location>
        <begin position="182"/>
        <end position="232"/>
    </location>
</feature>
<dbReference type="EMBL" id="ML178815">
    <property type="protein sequence ID" value="TFL06466.1"/>
    <property type="molecule type" value="Genomic_DNA"/>
</dbReference>
<feature type="region of interest" description="Disordered" evidence="12">
    <location>
        <begin position="1"/>
        <end position="87"/>
    </location>
</feature>
<feature type="coiled-coil region" evidence="11">
    <location>
        <begin position="243"/>
        <end position="275"/>
    </location>
</feature>
<dbReference type="GO" id="GO:0008270">
    <property type="term" value="F:zinc ion binding"/>
    <property type="evidence" value="ECO:0007669"/>
    <property type="project" value="UniProtKB-KW"/>
</dbReference>
<comment type="similarity">
    <text evidence="2">Belongs to the XPA family.</text>
</comment>
<dbReference type="NCBIfam" id="TIGR00598">
    <property type="entry name" value="rad14"/>
    <property type="match status" value="1"/>
</dbReference>
<dbReference type="PANTHER" id="PTHR10142">
    <property type="entry name" value="DNA REPAIR PROTEIN COMPLEMENTING XP-A CELLS"/>
    <property type="match status" value="1"/>
</dbReference>
<dbReference type="InterPro" id="IPR049449">
    <property type="entry name" value="TesB_ACOT8-like_N"/>
</dbReference>
<organism evidence="16 17">
    <name type="scientific">Pterulicium gracile</name>
    <dbReference type="NCBI Taxonomy" id="1884261"/>
    <lineage>
        <taxon>Eukaryota</taxon>
        <taxon>Fungi</taxon>
        <taxon>Dikarya</taxon>
        <taxon>Basidiomycota</taxon>
        <taxon>Agaricomycotina</taxon>
        <taxon>Agaricomycetes</taxon>
        <taxon>Agaricomycetidae</taxon>
        <taxon>Agaricales</taxon>
        <taxon>Pleurotineae</taxon>
        <taxon>Pterulaceae</taxon>
        <taxon>Pterulicium</taxon>
    </lineage>
</organism>
<dbReference type="SUPFAM" id="SSF54637">
    <property type="entry name" value="Thioesterase/thiol ester dehydrase-isomerase"/>
    <property type="match status" value="2"/>
</dbReference>
<evidence type="ECO:0000313" key="17">
    <source>
        <dbReference type="Proteomes" id="UP000305067"/>
    </source>
</evidence>
<feature type="compositionally biased region" description="Basic and acidic residues" evidence="12">
    <location>
        <begin position="25"/>
        <end position="34"/>
    </location>
</feature>
<dbReference type="InterPro" id="IPR022658">
    <property type="entry name" value="XPA_CS"/>
</dbReference>
<keyword evidence="4" id="KW-0227">DNA damage</keyword>
<proteinExistence type="inferred from homology"/>
<dbReference type="GO" id="GO:0070914">
    <property type="term" value="P:UV-damage excision repair"/>
    <property type="evidence" value="ECO:0007669"/>
    <property type="project" value="TreeGrafter"/>
</dbReference>
<dbReference type="InterPro" id="IPR022656">
    <property type="entry name" value="XPA_C"/>
</dbReference>
<evidence type="ECO:0000256" key="6">
    <source>
        <dbReference type="ARBA" id="ARBA00022833"/>
    </source>
</evidence>
<evidence type="ECO:0000256" key="8">
    <source>
        <dbReference type="ARBA" id="ARBA00023204"/>
    </source>
</evidence>
<dbReference type="STRING" id="1884261.A0A5C3QWT5"/>
<dbReference type="PANTHER" id="PTHR10142:SF0">
    <property type="entry name" value="DNA REPAIR PROTEIN COMPLEMENTING XP-A CELLS"/>
    <property type="match status" value="1"/>
</dbReference>
<evidence type="ECO:0000259" key="13">
    <source>
        <dbReference type="Pfam" id="PF05181"/>
    </source>
</evidence>
<keyword evidence="5" id="KW-0863">Zinc-finger</keyword>
<dbReference type="Gene3D" id="2.40.160.210">
    <property type="entry name" value="Acyl-CoA thioesterase, double hotdog domain"/>
    <property type="match status" value="1"/>
</dbReference>
<evidence type="ECO:0000259" key="15">
    <source>
        <dbReference type="Pfam" id="PF20789"/>
    </source>
</evidence>
<dbReference type="Pfam" id="PF13622">
    <property type="entry name" value="4HBT_3"/>
    <property type="match status" value="1"/>
</dbReference>
<evidence type="ECO:0000256" key="7">
    <source>
        <dbReference type="ARBA" id="ARBA00023125"/>
    </source>
</evidence>
<feature type="domain" description="Acyl-CoA thioesterase-like N-terminal HotDog" evidence="14">
    <location>
        <begin position="342"/>
        <end position="417"/>
    </location>
</feature>
<evidence type="ECO:0000256" key="10">
    <source>
        <dbReference type="ARBA" id="ARBA00072989"/>
    </source>
</evidence>
<reference evidence="16 17" key="1">
    <citation type="journal article" date="2019" name="Nat. Ecol. Evol.">
        <title>Megaphylogeny resolves global patterns of mushroom evolution.</title>
        <authorList>
            <person name="Varga T."/>
            <person name="Krizsan K."/>
            <person name="Foldi C."/>
            <person name="Dima B."/>
            <person name="Sanchez-Garcia M."/>
            <person name="Sanchez-Ramirez S."/>
            <person name="Szollosi G.J."/>
            <person name="Szarkandi J.G."/>
            <person name="Papp V."/>
            <person name="Albert L."/>
            <person name="Andreopoulos W."/>
            <person name="Angelini C."/>
            <person name="Antonin V."/>
            <person name="Barry K.W."/>
            <person name="Bougher N.L."/>
            <person name="Buchanan P."/>
            <person name="Buyck B."/>
            <person name="Bense V."/>
            <person name="Catcheside P."/>
            <person name="Chovatia M."/>
            <person name="Cooper J."/>
            <person name="Damon W."/>
            <person name="Desjardin D."/>
            <person name="Finy P."/>
            <person name="Geml J."/>
            <person name="Haridas S."/>
            <person name="Hughes K."/>
            <person name="Justo A."/>
            <person name="Karasinski D."/>
            <person name="Kautmanova I."/>
            <person name="Kiss B."/>
            <person name="Kocsube S."/>
            <person name="Kotiranta H."/>
            <person name="LaButti K.M."/>
            <person name="Lechner B.E."/>
            <person name="Liimatainen K."/>
            <person name="Lipzen A."/>
            <person name="Lukacs Z."/>
            <person name="Mihaltcheva S."/>
            <person name="Morgado L.N."/>
            <person name="Niskanen T."/>
            <person name="Noordeloos M.E."/>
            <person name="Ohm R.A."/>
            <person name="Ortiz-Santana B."/>
            <person name="Ovrebo C."/>
            <person name="Racz N."/>
            <person name="Riley R."/>
            <person name="Savchenko A."/>
            <person name="Shiryaev A."/>
            <person name="Soop K."/>
            <person name="Spirin V."/>
            <person name="Szebenyi C."/>
            <person name="Tomsovsky M."/>
            <person name="Tulloss R.E."/>
            <person name="Uehling J."/>
            <person name="Grigoriev I.V."/>
            <person name="Vagvolgyi C."/>
            <person name="Papp T."/>
            <person name="Martin F.M."/>
            <person name="Miettinen O."/>
            <person name="Hibbett D.S."/>
            <person name="Nagy L.G."/>
        </authorList>
    </citation>
    <scope>NUCLEOTIDE SEQUENCE [LARGE SCALE GENOMIC DNA]</scope>
    <source>
        <strain evidence="16 17">CBS 309.79</strain>
    </source>
</reference>
<feature type="compositionally biased region" description="Polar residues" evidence="12">
    <location>
        <begin position="46"/>
        <end position="58"/>
    </location>
</feature>
<evidence type="ECO:0000256" key="9">
    <source>
        <dbReference type="ARBA" id="ARBA00023242"/>
    </source>
</evidence>
<evidence type="ECO:0000256" key="11">
    <source>
        <dbReference type="SAM" id="Coils"/>
    </source>
</evidence>
<dbReference type="InterPro" id="IPR009061">
    <property type="entry name" value="DNA-bd_dom_put_sf"/>
</dbReference>
<evidence type="ECO:0000256" key="1">
    <source>
        <dbReference type="ARBA" id="ARBA00004123"/>
    </source>
</evidence>
<dbReference type="AlphaFoldDB" id="A0A5C3QWT5"/>
<dbReference type="FunFam" id="3.90.530.10:FF:000003">
    <property type="entry name" value="Dna repair rad14 protein"/>
    <property type="match status" value="1"/>
</dbReference>
<dbReference type="CDD" id="cd21077">
    <property type="entry name" value="DBD_Rad14"/>
    <property type="match status" value="1"/>
</dbReference>
<dbReference type="InterPro" id="IPR049450">
    <property type="entry name" value="ACOT8-like_C"/>
</dbReference>